<dbReference type="GO" id="GO:0005516">
    <property type="term" value="F:calmodulin binding"/>
    <property type="evidence" value="ECO:0007669"/>
    <property type="project" value="UniProtKB-KW"/>
</dbReference>
<dbReference type="InterPro" id="IPR001623">
    <property type="entry name" value="DnaJ_domain"/>
</dbReference>
<organism evidence="4 5">
    <name type="scientific">Ambrosia artemisiifolia</name>
    <name type="common">Common ragweed</name>
    <dbReference type="NCBI Taxonomy" id="4212"/>
    <lineage>
        <taxon>Eukaryota</taxon>
        <taxon>Viridiplantae</taxon>
        <taxon>Streptophyta</taxon>
        <taxon>Embryophyta</taxon>
        <taxon>Tracheophyta</taxon>
        <taxon>Spermatophyta</taxon>
        <taxon>Magnoliopsida</taxon>
        <taxon>eudicotyledons</taxon>
        <taxon>Gunneridae</taxon>
        <taxon>Pentapetalae</taxon>
        <taxon>asterids</taxon>
        <taxon>campanulids</taxon>
        <taxon>Asterales</taxon>
        <taxon>Asteraceae</taxon>
        <taxon>Asteroideae</taxon>
        <taxon>Heliantheae alliance</taxon>
        <taxon>Heliantheae</taxon>
        <taxon>Ambrosia</taxon>
    </lineage>
</organism>
<dbReference type="PANTHER" id="PTHR32295">
    <property type="entry name" value="IQ-DOMAIN 5-RELATED"/>
    <property type="match status" value="1"/>
</dbReference>
<dbReference type="Pfam" id="PF00069">
    <property type="entry name" value="Pkinase"/>
    <property type="match status" value="1"/>
</dbReference>
<dbReference type="InterPro" id="IPR011009">
    <property type="entry name" value="Kinase-like_dom_sf"/>
</dbReference>
<dbReference type="SUPFAM" id="SSF56112">
    <property type="entry name" value="Protein kinase-like (PK-like)"/>
    <property type="match status" value="1"/>
</dbReference>
<dbReference type="PROSITE" id="PS50096">
    <property type="entry name" value="IQ"/>
    <property type="match status" value="1"/>
</dbReference>
<reference evidence="4" key="1">
    <citation type="submission" date="2022-06" db="EMBL/GenBank/DDBJ databases">
        <title>Uncovering the hologenomic basis of an extraordinary plant invasion.</title>
        <authorList>
            <person name="Bieker V.C."/>
            <person name="Martin M.D."/>
            <person name="Gilbert T."/>
            <person name="Hodgins K."/>
            <person name="Battlay P."/>
            <person name="Petersen B."/>
            <person name="Wilson J."/>
        </authorList>
    </citation>
    <scope>NUCLEOTIDE SEQUENCE</scope>
    <source>
        <strain evidence="4">AA19_3_7</strain>
        <tissue evidence="4">Leaf</tissue>
    </source>
</reference>
<dbReference type="InterPro" id="IPR036869">
    <property type="entry name" value="J_dom_sf"/>
</dbReference>
<dbReference type="InterPro" id="IPR000719">
    <property type="entry name" value="Prot_kinase_dom"/>
</dbReference>
<accession>A0AAD5D120</accession>
<dbReference type="PANTHER" id="PTHR32295:SF216">
    <property type="entry name" value="PROTEIN IQ-DOMAIN 3"/>
    <property type="match status" value="1"/>
</dbReference>
<dbReference type="GO" id="GO:0005524">
    <property type="term" value="F:ATP binding"/>
    <property type="evidence" value="ECO:0007669"/>
    <property type="project" value="InterPro"/>
</dbReference>
<evidence type="ECO:0000313" key="4">
    <source>
        <dbReference type="EMBL" id="KAI7751923.1"/>
    </source>
</evidence>
<keyword evidence="5" id="KW-1185">Reference proteome</keyword>
<dbReference type="Proteomes" id="UP001206925">
    <property type="component" value="Unassembled WGS sequence"/>
</dbReference>
<gene>
    <name evidence="4" type="ORF">M8C21_024045</name>
</gene>
<dbReference type="SUPFAM" id="SSF46565">
    <property type="entry name" value="Chaperone J-domain"/>
    <property type="match status" value="1"/>
</dbReference>
<evidence type="ECO:0000256" key="1">
    <source>
        <dbReference type="ARBA" id="ARBA00022860"/>
    </source>
</evidence>
<dbReference type="Gene3D" id="1.10.287.110">
    <property type="entry name" value="DnaJ domain"/>
    <property type="match status" value="1"/>
</dbReference>
<dbReference type="EMBL" id="JAMZMK010005791">
    <property type="protein sequence ID" value="KAI7751923.1"/>
    <property type="molecule type" value="Genomic_DNA"/>
</dbReference>
<dbReference type="GO" id="GO:0004672">
    <property type="term" value="F:protein kinase activity"/>
    <property type="evidence" value="ECO:0007669"/>
    <property type="project" value="InterPro"/>
</dbReference>
<sequence length="372" mass="41886">SDSKGGYGGGVAFVTNHSSSLSASVSDWHPNVVEPVMNMNSNGISQQLTEAENEHTKHAYSVAYAATVAAEAAVAAAHAAAEVVRLTSTTRLLNKSTEEIAVVKIQATYHGHLARRTVRAVRGIGRLKALIQGQSVKRQAVSTLKCMQTLARVQSQVDKNAKDNDLKKTYQKLALKWHLDNNPRFLKPMIYDVQAVSSVKRTRKHELGVFVKLKDGEFGKRLPNTHQLAKKIGPQRILVYEYMKNKSLDLILYGKNDMYLNRSIRFQIIIGIARGLHYLHKDSDIRIVHRDIKASNIPNPDSRAIVRLNQSLYFMALDWEWEQSVVKFIMRKLGLRESSCSQQKGASSLFWCQKHTKIQFVKIRAALLWLDA</sequence>
<comment type="caution">
    <text evidence="4">The sequence shown here is derived from an EMBL/GenBank/DDBJ whole genome shotgun (WGS) entry which is preliminary data.</text>
</comment>
<proteinExistence type="inferred from homology"/>
<dbReference type="Gene3D" id="1.10.510.10">
    <property type="entry name" value="Transferase(Phosphotransferase) domain 1"/>
    <property type="match status" value="1"/>
</dbReference>
<dbReference type="CDD" id="cd06257">
    <property type="entry name" value="DnaJ"/>
    <property type="match status" value="1"/>
</dbReference>
<feature type="domain" description="Protein kinase" evidence="3">
    <location>
        <begin position="116"/>
        <end position="372"/>
    </location>
</feature>
<name>A0AAD5D120_AMBAR</name>
<feature type="non-terminal residue" evidence="4">
    <location>
        <position position="372"/>
    </location>
</feature>
<protein>
    <recommendedName>
        <fullName evidence="3">Protein kinase domain-containing protein</fullName>
    </recommendedName>
</protein>
<dbReference type="AlphaFoldDB" id="A0AAD5D120"/>
<dbReference type="PROSITE" id="PS50011">
    <property type="entry name" value="PROTEIN_KINASE_DOM"/>
    <property type="match status" value="1"/>
</dbReference>
<keyword evidence="1" id="KW-0112">Calmodulin-binding</keyword>
<comment type="similarity">
    <text evidence="2">Belongs to the IQD family.</text>
</comment>
<evidence type="ECO:0000259" key="3">
    <source>
        <dbReference type="PROSITE" id="PS50011"/>
    </source>
</evidence>
<evidence type="ECO:0000256" key="2">
    <source>
        <dbReference type="ARBA" id="ARBA00024341"/>
    </source>
</evidence>
<evidence type="ECO:0000313" key="5">
    <source>
        <dbReference type="Proteomes" id="UP001206925"/>
    </source>
</evidence>